<protein>
    <submittedName>
        <fullName evidence="1">Hydrolase (HAD superfamily)</fullName>
    </submittedName>
</protein>
<evidence type="ECO:0000313" key="1">
    <source>
        <dbReference type="EMBL" id="AEK30319.1"/>
    </source>
</evidence>
<organism evidence="1 2">
    <name type="scientific">Bifidobacterium animalis subsp. lactis CNCM I-2494</name>
    <dbReference type="NCBI Taxonomy" id="1042403"/>
    <lineage>
        <taxon>Bacteria</taxon>
        <taxon>Bacillati</taxon>
        <taxon>Actinomycetota</taxon>
        <taxon>Actinomycetes</taxon>
        <taxon>Bifidobacteriales</taxon>
        <taxon>Bifidobacteriaceae</taxon>
        <taxon>Bifidobacterium</taxon>
    </lineage>
</organism>
<name>A0A806FJT3_BIFAN</name>
<dbReference type="EMBL" id="CP002915">
    <property type="protein sequence ID" value="AEK30319.1"/>
    <property type="molecule type" value="Genomic_DNA"/>
</dbReference>
<reference evidence="1 2" key="1">
    <citation type="journal article" date="2011" name="J. Bacteriol.">
        <title>Genome Sequence of the Probiotic Strain Bifidobacterium animalis subsp. lactis CNCM I-2494.</title>
        <authorList>
            <person name="Chervaux C."/>
            <person name="Grimaldi C."/>
            <person name="Bolotin A."/>
            <person name="Quinquis B."/>
            <person name="Legrain-Raspaud S."/>
            <person name="van Hylckama Vlieg J.E."/>
            <person name="Denariaz G."/>
            <person name="Smokvina T."/>
        </authorList>
    </citation>
    <scope>NUCLEOTIDE SEQUENCE [LARGE SCALE GENOMIC DNA]</scope>
    <source>
        <strain evidence="1 2">CNCM I-2494</strain>
    </source>
</reference>
<dbReference type="KEGG" id="bnm:BALAC2494_00263"/>
<dbReference type="Pfam" id="PF00702">
    <property type="entry name" value="Hydrolase"/>
    <property type="match status" value="1"/>
</dbReference>
<evidence type="ECO:0000313" key="2">
    <source>
        <dbReference type="Proteomes" id="UP000008394"/>
    </source>
</evidence>
<dbReference type="InterPro" id="IPR036412">
    <property type="entry name" value="HAD-like_sf"/>
</dbReference>
<dbReference type="InterPro" id="IPR006439">
    <property type="entry name" value="HAD-SF_hydro_IA"/>
</dbReference>
<accession>A0A806FJT3</accession>
<dbReference type="GO" id="GO:0016787">
    <property type="term" value="F:hydrolase activity"/>
    <property type="evidence" value="ECO:0007669"/>
    <property type="project" value="UniProtKB-KW"/>
</dbReference>
<gene>
    <name evidence="1" type="ORF">BALAC2494_00263</name>
</gene>
<dbReference type="PANTHER" id="PTHR43611">
    <property type="entry name" value="ALPHA-D-GLUCOSE 1-PHOSPHATE PHOSPHATASE"/>
    <property type="match status" value="1"/>
</dbReference>
<dbReference type="PRINTS" id="PR00413">
    <property type="entry name" value="HADHALOGNASE"/>
</dbReference>
<dbReference type="SFLD" id="SFLDS00003">
    <property type="entry name" value="Haloacid_Dehalogenase"/>
    <property type="match status" value="1"/>
</dbReference>
<sequence>MQEEANMGENQTTNRAVSDVVFDFCGVLIDWQCHAALDGVYPEQLVADICADNDPYGFFHYEDLMDGGADFADVLELVRAEQGDEIAEVYRYYIEHYGDALPQLVDGAEELLTELCEQGVHVWGLTNWSADTFHFAFEKYPQLQRLLSGTVVSGIEKLRKPNADIYELAQSRFNLEPQTTVFFDDTQRNVDGAKSVGWHAFRFSDVAQARRDLLSLEH</sequence>
<dbReference type="NCBIfam" id="TIGR01509">
    <property type="entry name" value="HAD-SF-IA-v3"/>
    <property type="match status" value="1"/>
</dbReference>
<dbReference type="SFLD" id="SFLDG01129">
    <property type="entry name" value="C1.5:_HAD__Beta-PGM__Phosphata"/>
    <property type="match status" value="1"/>
</dbReference>
<proteinExistence type="predicted"/>
<dbReference type="Proteomes" id="UP000008394">
    <property type="component" value="Chromosome"/>
</dbReference>
<dbReference type="AlphaFoldDB" id="A0A806FJT3"/>
<dbReference type="SUPFAM" id="SSF56784">
    <property type="entry name" value="HAD-like"/>
    <property type="match status" value="1"/>
</dbReference>
<keyword evidence="1" id="KW-0378">Hydrolase</keyword>
<dbReference type="PANTHER" id="PTHR43611:SF3">
    <property type="entry name" value="FLAVIN MONONUCLEOTIDE HYDROLASE 1, CHLOROPLATIC"/>
    <property type="match status" value="1"/>
</dbReference>
<dbReference type="InterPro" id="IPR023214">
    <property type="entry name" value="HAD_sf"/>
</dbReference>
<dbReference type="Gene3D" id="3.40.50.1000">
    <property type="entry name" value="HAD superfamily/HAD-like"/>
    <property type="match status" value="1"/>
</dbReference>
<dbReference type="CDD" id="cd02603">
    <property type="entry name" value="HAD_sEH-N_like"/>
    <property type="match status" value="1"/>
</dbReference>